<reference evidence="3" key="2">
    <citation type="journal article" date="2020" name="Microorganisms">
        <title>Osmotic Adaptation and Compatible Solute Biosynthesis of Phototrophic Bacteria as Revealed from Genome Analyses.</title>
        <authorList>
            <person name="Imhoff J.F."/>
            <person name="Rahn T."/>
            <person name="Kunzel S."/>
            <person name="Keller A."/>
            <person name="Neulinger S.C."/>
        </authorList>
    </citation>
    <scope>NUCLEOTIDE SEQUENCE</scope>
    <source>
        <strain evidence="3">DSM 11080</strain>
    </source>
</reference>
<dbReference type="InterPro" id="IPR026588">
    <property type="entry name" value="Choice_anch_A"/>
</dbReference>
<comment type="caution">
    <text evidence="3">The sequence shown here is derived from an EMBL/GenBank/DDBJ whole genome shotgun (WGS) entry which is preliminary data.</text>
</comment>
<dbReference type="Proteomes" id="UP001296776">
    <property type="component" value="Unassembled WGS sequence"/>
</dbReference>
<keyword evidence="4" id="KW-1185">Reference proteome</keyword>
<dbReference type="AlphaFoldDB" id="A0AAJ0X9X8"/>
<evidence type="ECO:0000256" key="1">
    <source>
        <dbReference type="SAM" id="SignalP"/>
    </source>
</evidence>
<gene>
    <name evidence="3" type="ORF">CKO40_08310</name>
</gene>
<evidence type="ECO:0000313" key="4">
    <source>
        <dbReference type="Proteomes" id="UP001296776"/>
    </source>
</evidence>
<keyword evidence="1" id="KW-0732">Signal</keyword>
<proteinExistence type="predicted"/>
<feature type="chain" id="PRO_5042537346" description="Choice-of-anchor A domain-containing protein" evidence="1">
    <location>
        <begin position="26"/>
        <end position="366"/>
    </location>
</feature>
<sequence>MLRMPSTRYLTVLAVLVLQAPALSAMPITLGDAGQFNALILGDMAAYRSDVEGRLAVAGDLQISDYSVGLLLDDSDGGRDDLIVGGDAEISNSRIHHGNAVVGGNATIGTDQDGHETVGFYSDDDPHTLNGSLLEAESIIDFGSLANDLINRSVDWGALESTGETLTEWGNLTFSGDGDLNIFTVSAELFSKGDKSITFDIPDASVALVNVFGEEVELFDTGFFHTALDGGNRQFPDNTPDSRHDGALSNNILFNFVEATTLDLYSVGIKGSILAPHAATRFYNGHIDGNFIVGSFNAGSASQPGTGDQDWDAGQINDYAFSGFVPASSATPIDEPSVDQLVLVGACLLLLMLAGRSRPRKDARAR</sequence>
<name>A0AAJ0X9X8_9GAMM</name>
<organism evidence="3 4">
    <name type="scientific">Halochromatium glycolicum</name>
    <dbReference type="NCBI Taxonomy" id="85075"/>
    <lineage>
        <taxon>Bacteria</taxon>
        <taxon>Pseudomonadati</taxon>
        <taxon>Pseudomonadota</taxon>
        <taxon>Gammaproteobacteria</taxon>
        <taxon>Chromatiales</taxon>
        <taxon>Chromatiaceae</taxon>
        <taxon>Halochromatium</taxon>
    </lineage>
</organism>
<protein>
    <recommendedName>
        <fullName evidence="2">Choice-of-anchor A domain-containing protein</fullName>
    </recommendedName>
</protein>
<feature type="signal peptide" evidence="1">
    <location>
        <begin position="1"/>
        <end position="25"/>
    </location>
</feature>
<evidence type="ECO:0000259" key="2">
    <source>
        <dbReference type="Pfam" id="PF20597"/>
    </source>
</evidence>
<reference evidence="3" key="1">
    <citation type="submission" date="2017-08" db="EMBL/GenBank/DDBJ databases">
        <authorList>
            <person name="Imhoff J.F."/>
            <person name="Rahn T."/>
            <person name="Kuenzel S."/>
            <person name="Neulinger S.C."/>
        </authorList>
    </citation>
    <scope>NUCLEOTIDE SEQUENCE</scope>
    <source>
        <strain evidence="3">DSM 11080</strain>
    </source>
</reference>
<dbReference type="EMBL" id="NRSJ01000011">
    <property type="protein sequence ID" value="MBK1704540.1"/>
    <property type="molecule type" value="Genomic_DNA"/>
</dbReference>
<evidence type="ECO:0000313" key="3">
    <source>
        <dbReference type="EMBL" id="MBK1704540.1"/>
    </source>
</evidence>
<accession>A0AAJ0X9X8</accession>
<dbReference type="NCBIfam" id="TIGR04215">
    <property type="entry name" value="choice_anch_A"/>
    <property type="match status" value="1"/>
</dbReference>
<dbReference type="Pfam" id="PF20597">
    <property type="entry name" value="pAdhesive_15"/>
    <property type="match status" value="1"/>
</dbReference>
<feature type="domain" description="Choice-of-anchor A" evidence="2">
    <location>
        <begin position="30"/>
        <end position="300"/>
    </location>
</feature>